<dbReference type="RefSeq" id="WP_099916970.1">
    <property type="nucleotide sequence ID" value="NZ_BMHS01000030.1"/>
</dbReference>
<dbReference type="InterPro" id="IPR052917">
    <property type="entry name" value="Stress-Dev_Protein"/>
</dbReference>
<dbReference type="PANTHER" id="PTHR34818:SF1">
    <property type="entry name" value="PROTEIN BLI-3"/>
    <property type="match status" value="1"/>
</dbReference>
<comment type="caution">
    <text evidence="2">The sequence shown here is derived from an EMBL/GenBank/DDBJ whole genome shotgun (WGS) entry which is preliminary data.</text>
</comment>
<keyword evidence="3" id="KW-1185">Reference proteome</keyword>
<dbReference type="AlphaFoldDB" id="A0A2G8SYG5"/>
<gene>
    <name evidence="2" type="ORF">CR103_16085</name>
</gene>
<dbReference type="Gene3D" id="2.30.110.10">
    <property type="entry name" value="Electron Transport, Fmn-binding Protein, Chain A"/>
    <property type="match status" value="1"/>
</dbReference>
<accession>A0A2G8SYG5</accession>
<evidence type="ECO:0000259" key="1">
    <source>
        <dbReference type="Pfam" id="PF16242"/>
    </source>
</evidence>
<reference evidence="2 3" key="1">
    <citation type="submission" date="2017-10" db="EMBL/GenBank/DDBJ databases">
        <title>Massilia psychrophilum sp. nov., a novel purple-pigmented bacterium isolated from Tianshan glacier, Xinjiang Municipality, China.</title>
        <authorList>
            <person name="Wang H."/>
        </authorList>
    </citation>
    <scope>NUCLEOTIDE SEQUENCE [LARGE SCALE GENOMIC DNA]</scope>
    <source>
        <strain evidence="2 3">JCM 30813</strain>
    </source>
</reference>
<evidence type="ECO:0000313" key="2">
    <source>
        <dbReference type="EMBL" id="PIL38840.1"/>
    </source>
</evidence>
<dbReference type="InterPro" id="IPR012349">
    <property type="entry name" value="Split_barrel_FMN-bd"/>
</dbReference>
<proteinExistence type="predicted"/>
<dbReference type="OrthoDB" id="1432662at2"/>
<dbReference type="Pfam" id="PF16242">
    <property type="entry name" value="Pyrid_ox_like"/>
    <property type="match status" value="1"/>
</dbReference>
<dbReference type="SUPFAM" id="SSF50475">
    <property type="entry name" value="FMN-binding split barrel"/>
    <property type="match status" value="1"/>
</dbReference>
<name>A0A2G8SYG5_9BURK</name>
<evidence type="ECO:0000313" key="3">
    <source>
        <dbReference type="Proteomes" id="UP000228593"/>
    </source>
</evidence>
<dbReference type="Proteomes" id="UP000228593">
    <property type="component" value="Unassembled WGS sequence"/>
</dbReference>
<dbReference type="PANTHER" id="PTHR34818">
    <property type="entry name" value="PROTEIN BLI-3"/>
    <property type="match status" value="1"/>
</dbReference>
<dbReference type="InterPro" id="IPR038725">
    <property type="entry name" value="YdaG_split_barrel_FMN-bd"/>
</dbReference>
<protein>
    <recommendedName>
        <fullName evidence="1">General stress protein FMN-binding split barrel domain-containing protein</fullName>
    </recommendedName>
</protein>
<dbReference type="EMBL" id="PDOB01000028">
    <property type="protein sequence ID" value="PIL38840.1"/>
    <property type="molecule type" value="Genomic_DNA"/>
</dbReference>
<organism evidence="2 3">
    <name type="scientific">Massilia psychrophila</name>
    <dbReference type="NCBI Taxonomy" id="1603353"/>
    <lineage>
        <taxon>Bacteria</taxon>
        <taxon>Pseudomonadati</taxon>
        <taxon>Pseudomonadota</taxon>
        <taxon>Betaproteobacteria</taxon>
        <taxon>Burkholderiales</taxon>
        <taxon>Oxalobacteraceae</taxon>
        <taxon>Telluria group</taxon>
        <taxon>Massilia</taxon>
    </lineage>
</organism>
<sequence length="167" mass="18463">MSDTNHATRVAELAAKIKSVRFAMFTTVDQHGHLTSRPMTNQELDADGALWFYTSSATDLWENIGANPKVNLAFAEPADSLYVSISGIAERVVERDRIHALWNPMVAAWFPNGVDDPHVVLVRVAARTVQYWDSNDNKMTQVFEMAKAAITGTRPAIEPGEHGKIAL</sequence>
<feature type="domain" description="General stress protein FMN-binding split barrel" evidence="1">
    <location>
        <begin position="10"/>
        <end position="155"/>
    </location>
</feature>